<reference evidence="3 4" key="1">
    <citation type="submission" date="2020-11" db="EMBL/GenBank/DDBJ databases">
        <title>Treponema Peruensis nv. sp., first commensal Treponema isolated from human feces.</title>
        <authorList>
            <person name="Belkhou C."/>
            <person name="Raes J."/>
        </authorList>
    </citation>
    <scope>NUCLEOTIDE SEQUENCE [LARGE SCALE GENOMIC DNA]</scope>
    <source>
        <strain evidence="3 4">RCC2812</strain>
    </source>
</reference>
<dbReference type="KEGG" id="tper:IWA51_12375"/>
<keyword evidence="1" id="KW-0472">Membrane</keyword>
<proteinExistence type="predicted"/>
<gene>
    <name evidence="3" type="ORF">IWA51_12375</name>
</gene>
<keyword evidence="1" id="KW-0812">Transmembrane</keyword>
<evidence type="ECO:0000256" key="1">
    <source>
        <dbReference type="SAM" id="Phobius"/>
    </source>
</evidence>
<keyword evidence="4" id="KW-1185">Reference proteome</keyword>
<dbReference type="AlphaFoldDB" id="A0A7T3RDC8"/>
<feature type="transmembrane region" description="Helical" evidence="1">
    <location>
        <begin position="12"/>
        <end position="29"/>
    </location>
</feature>
<dbReference type="RefSeq" id="WP_198442637.1">
    <property type="nucleotide sequence ID" value="NZ_CBCSHE010000007.1"/>
</dbReference>
<dbReference type="EMBL" id="CP064936">
    <property type="protein sequence ID" value="QQA01028.1"/>
    <property type="molecule type" value="Genomic_DNA"/>
</dbReference>
<dbReference type="InterPro" id="IPR025007">
    <property type="entry name" value="DUF3899"/>
</dbReference>
<feature type="domain" description="DUF3899" evidence="2">
    <location>
        <begin position="46"/>
        <end position="134"/>
    </location>
</feature>
<dbReference type="Pfam" id="PF13038">
    <property type="entry name" value="DUF3899"/>
    <property type="match status" value="1"/>
</dbReference>
<organism evidence="3 4">
    <name type="scientific">Treponema peruense</name>
    <dbReference type="NCBI Taxonomy" id="2787628"/>
    <lineage>
        <taxon>Bacteria</taxon>
        <taxon>Pseudomonadati</taxon>
        <taxon>Spirochaetota</taxon>
        <taxon>Spirochaetia</taxon>
        <taxon>Spirochaetales</taxon>
        <taxon>Treponemataceae</taxon>
        <taxon>Treponema</taxon>
    </lineage>
</organism>
<accession>A0A7T3RDC8</accession>
<protein>
    <submittedName>
        <fullName evidence="3">DUF3899 domain-containing protein</fullName>
    </submittedName>
</protein>
<keyword evidence="1" id="KW-1133">Transmembrane helix</keyword>
<evidence type="ECO:0000313" key="3">
    <source>
        <dbReference type="EMBL" id="QQA01028.1"/>
    </source>
</evidence>
<name>A0A7T3RDC8_9SPIR</name>
<evidence type="ECO:0000259" key="2">
    <source>
        <dbReference type="Pfam" id="PF13038"/>
    </source>
</evidence>
<dbReference type="Proteomes" id="UP000595224">
    <property type="component" value="Chromosome"/>
</dbReference>
<evidence type="ECO:0000313" key="4">
    <source>
        <dbReference type="Proteomes" id="UP000595224"/>
    </source>
</evidence>
<sequence length="138" mass="14562">MKKTFSSFTKTFILCIPAATLLALGVALYERAHNASFGAARLFSDGTFVSGIILFCLGALGVASGAGAFLALSYGFSKLAGRLCRPKNIAVSEKETYFDYCSRKKAVRKTSGTSFSFAALLAAGILFIAVSVIAAFVY</sequence>
<feature type="transmembrane region" description="Helical" evidence="1">
    <location>
        <begin position="49"/>
        <end position="72"/>
    </location>
</feature>
<feature type="transmembrane region" description="Helical" evidence="1">
    <location>
        <begin position="113"/>
        <end position="137"/>
    </location>
</feature>